<evidence type="ECO:0000313" key="3">
    <source>
        <dbReference type="EMBL" id="QDT03517.1"/>
    </source>
</evidence>
<accession>A0A517N8R1</accession>
<dbReference type="AlphaFoldDB" id="A0A517N8R1"/>
<dbReference type="EMBL" id="CP036525">
    <property type="protein sequence ID" value="QDT03517.1"/>
    <property type="molecule type" value="Genomic_DNA"/>
</dbReference>
<dbReference type="OrthoDB" id="9945188at2"/>
<dbReference type="NCBIfam" id="TIGR02595">
    <property type="entry name" value="PEP_CTERM"/>
    <property type="match status" value="1"/>
</dbReference>
<evidence type="ECO:0000313" key="4">
    <source>
        <dbReference type="Proteomes" id="UP000318538"/>
    </source>
</evidence>
<keyword evidence="4" id="KW-1185">Reference proteome</keyword>
<gene>
    <name evidence="3" type="ORF">K227x_19010</name>
</gene>
<keyword evidence="1" id="KW-0732">Signal</keyword>
<feature type="domain" description="Ice-binding protein C-terminal" evidence="2">
    <location>
        <begin position="184"/>
        <end position="208"/>
    </location>
</feature>
<feature type="signal peptide" evidence="1">
    <location>
        <begin position="1"/>
        <end position="40"/>
    </location>
</feature>
<dbReference type="Proteomes" id="UP000318538">
    <property type="component" value="Chromosome"/>
</dbReference>
<protein>
    <recommendedName>
        <fullName evidence="2">Ice-binding protein C-terminal domain-containing protein</fullName>
    </recommendedName>
</protein>
<feature type="chain" id="PRO_5021808711" description="Ice-binding protein C-terminal domain-containing protein" evidence="1">
    <location>
        <begin position="41"/>
        <end position="213"/>
    </location>
</feature>
<name>A0A517N8R1_9BACT</name>
<dbReference type="InterPro" id="IPR013424">
    <property type="entry name" value="Ice-binding_C"/>
</dbReference>
<organism evidence="3 4">
    <name type="scientific">Rubripirellula lacrimiformis</name>
    <dbReference type="NCBI Taxonomy" id="1930273"/>
    <lineage>
        <taxon>Bacteria</taxon>
        <taxon>Pseudomonadati</taxon>
        <taxon>Planctomycetota</taxon>
        <taxon>Planctomycetia</taxon>
        <taxon>Pirellulales</taxon>
        <taxon>Pirellulaceae</taxon>
        <taxon>Rubripirellula</taxon>
    </lineage>
</organism>
<dbReference type="Pfam" id="PF07589">
    <property type="entry name" value="PEP-CTERM"/>
    <property type="match status" value="1"/>
</dbReference>
<evidence type="ECO:0000259" key="2">
    <source>
        <dbReference type="Pfam" id="PF07589"/>
    </source>
</evidence>
<sequence length="213" mass="21359" precursor="true">MNSFRSTQQINSHGNNMMKKALMMAALVVASLATANQADAAFVLIDNFYGPGTGSGAGVTGTVANRSVFGGATTVSGGAVTVENGSTLSYTNLAALISPTGLNGTDDLIVRLNGISGSGTLTATASIDGFDSFIGKPLLGAPGFLEFTFAGVDPGAFAGTLDLVFGSAFGVPQGGSYTINGIYAVPEPTTMALIGLAVVGGGAVRLRRKRQLA</sequence>
<reference evidence="3 4" key="1">
    <citation type="submission" date="2019-02" db="EMBL/GenBank/DDBJ databases">
        <title>Deep-cultivation of Planctomycetes and their phenomic and genomic characterization uncovers novel biology.</title>
        <authorList>
            <person name="Wiegand S."/>
            <person name="Jogler M."/>
            <person name="Boedeker C."/>
            <person name="Pinto D."/>
            <person name="Vollmers J."/>
            <person name="Rivas-Marin E."/>
            <person name="Kohn T."/>
            <person name="Peeters S.H."/>
            <person name="Heuer A."/>
            <person name="Rast P."/>
            <person name="Oberbeckmann S."/>
            <person name="Bunk B."/>
            <person name="Jeske O."/>
            <person name="Meyerdierks A."/>
            <person name="Storesund J.E."/>
            <person name="Kallscheuer N."/>
            <person name="Luecker S."/>
            <person name="Lage O.M."/>
            <person name="Pohl T."/>
            <person name="Merkel B.J."/>
            <person name="Hornburger P."/>
            <person name="Mueller R.-W."/>
            <person name="Bruemmer F."/>
            <person name="Labrenz M."/>
            <person name="Spormann A.M."/>
            <person name="Op den Camp H."/>
            <person name="Overmann J."/>
            <person name="Amann R."/>
            <person name="Jetten M.S.M."/>
            <person name="Mascher T."/>
            <person name="Medema M.H."/>
            <person name="Devos D.P."/>
            <person name="Kaster A.-K."/>
            <person name="Ovreas L."/>
            <person name="Rohde M."/>
            <person name="Galperin M.Y."/>
            <person name="Jogler C."/>
        </authorList>
    </citation>
    <scope>NUCLEOTIDE SEQUENCE [LARGE SCALE GENOMIC DNA]</scope>
    <source>
        <strain evidence="3 4">K22_7</strain>
    </source>
</reference>
<proteinExistence type="predicted"/>
<evidence type="ECO:0000256" key="1">
    <source>
        <dbReference type="SAM" id="SignalP"/>
    </source>
</evidence>
<dbReference type="KEGG" id="rlc:K227x_19010"/>